<dbReference type="EMBL" id="MFQB01000007">
    <property type="protein sequence ID" value="OGH68758.1"/>
    <property type="molecule type" value="Genomic_DNA"/>
</dbReference>
<evidence type="ECO:0000313" key="1">
    <source>
        <dbReference type="EMBL" id="OGH68758.1"/>
    </source>
</evidence>
<dbReference type="AlphaFoldDB" id="A0A1F6MB22"/>
<gene>
    <name evidence="1" type="ORF">A3J66_03515</name>
</gene>
<protein>
    <recommendedName>
        <fullName evidence="3">Glutathionylspermidine synthase pre-ATP-grasp-like domain-containing protein</fullName>
    </recommendedName>
</protein>
<dbReference type="SUPFAM" id="SSF56059">
    <property type="entry name" value="Glutathione synthetase ATP-binding domain-like"/>
    <property type="match status" value="1"/>
</dbReference>
<accession>A0A1F6MB22</accession>
<evidence type="ECO:0008006" key="3">
    <source>
        <dbReference type="Google" id="ProtNLM"/>
    </source>
</evidence>
<sequence>MNILPQKDFDHVDHIDRAFIQRLQTQIRASKQALPPYAAFFENRIMEDRRAFNGRLVAAGIKPRFITPVQEQHIKKRTEAFFQVLPRLEAFLRSSKKAQSYFHLRKDEIKILQADHGYPTPVPFARFDGGLTPNGFRIYEVNMNCAATPGWVEMIYDVLRQLPFWSEFQKAYNIRYHTPWIKRVYAGIMENYRAWGGRQSHPHILLLRWPAQYNQDSDRLSFGFQEYGHHAIVGDATQVEYKNGKVWYQGTQFELVVRWFDLDHLLYDVTDMYRDILRAYYDNAACIINPFSSSILAHKSLLAFFNDEQFADHFTEQERQTLNGMCAWTRIVEKRETTLLDGTYGSLLSHIVEMKDRFVIKQSIGTYGRNIYIGRQMNPKDWKKVIATAVKEGGWIAQEYMTLPRGQEPFVSARGSVSSRPINQDIGPYMINGTYGGCMARASYNLVTNLMQNGCFEIVGTVRKTS</sequence>
<dbReference type="Proteomes" id="UP000176282">
    <property type="component" value="Unassembled WGS sequence"/>
</dbReference>
<name>A0A1F6MB22_9BACT</name>
<organism evidence="1 2">
    <name type="scientific">Candidatus Magasanikbacteria bacterium RIFCSPHIGHO2_02_FULL_47_14</name>
    <dbReference type="NCBI Taxonomy" id="1798680"/>
    <lineage>
        <taxon>Bacteria</taxon>
        <taxon>Candidatus Magasanikiibacteriota</taxon>
    </lineage>
</organism>
<proteinExistence type="predicted"/>
<comment type="caution">
    <text evidence="1">The sequence shown here is derived from an EMBL/GenBank/DDBJ whole genome shotgun (WGS) entry which is preliminary data.</text>
</comment>
<dbReference type="STRING" id="1798680.A3J66_03515"/>
<evidence type="ECO:0000313" key="2">
    <source>
        <dbReference type="Proteomes" id="UP000176282"/>
    </source>
</evidence>
<reference evidence="1 2" key="1">
    <citation type="journal article" date="2016" name="Nat. Commun.">
        <title>Thousands of microbial genomes shed light on interconnected biogeochemical processes in an aquifer system.</title>
        <authorList>
            <person name="Anantharaman K."/>
            <person name="Brown C.T."/>
            <person name="Hug L.A."/>
            <person name="Sharon I."/>
            <person name="Castelle C.J."/>
            <person name="Probst A.J."/>
            <person name="Thomas B.C."/>
            <person name="Singh A."/>
            <person name="Wilkins M.J."/>
            <person name="Karaoz U."/>
            <person name="Brodie E.L."/>
            <person name="Williams K.H."/>
            <person name="Hubbard S.S."/>
            <person name="Banfield J.F."/>
        </authorList>
    </citation>
    <scope>NUCLEOTIDE SEQUENCE [LARGE SCALE GENOMIC DNA]</scope>
</reference>